<name>A0A6N2VHB1_9BACT</name>
<sequence>MHSGGGLATIFLHMKENIFQDLFPPGNRDGMETI</sequence>
<gene>
    <name evidence="1" type="ORF">AMLFYP55_01517</name>
</gene>
<evidence type="ECO:0000313" key="1">
    <source>
        <dbReference type="EMBL" id="VYT28863.1"/>
    </source>
</evidence>
<reference evidence="1" key="1">
    <citation type="submission" date="2019-11" db="EMBL/GenBank/DDBJ databases">
        <authorList>
            <person name="Feng L."/>
        </authorList>
    </citation>
    <scope>NUCLEOTIDE SEQUENCE</scope>
    <source>
        <strain evidence="1">AMuciniphilaLFYP55</strain>
    </source>
</reference>
<accession>A0A6N2VHB1</accession>
<dbReference type="EMBL" id="CACRSS010000021">
    <property type="protein sequence ID" value="VYT28863.1"/>
    <property type="molecule type" value="Genomic_DNA"/>
</dbReference>
<proteinExistence type="predicted"/>
<protein>
    <submittedName>
        <fullName evidence="1">Uncharacterized protein</fullName>
    </submittedName>
</protein>
<organism evidence="1">
    <name type="scientific">Akkermansia muciniphila</name>
    <dbReference type="NCBI Taxonomy" id="239935"/>
    <lineage>
        <taxon>Bacteria</taxon>
        <taxon>Pseudomonadati</taxon>
        <taxon>Verrucomicrobiota</taxon>
        <taxon>Verrucomicrobiia</taxon>
        <taxon>Verrucomicrobiales</taxon>
        <taxon>Akkermansiaceae</taxon>
        <taxon>Akkermansia</taxon>
    </lineage>
</organism>
<dbReference type="AlphaFoldDB" id="A0A6N2VHB1"/>